<keyword evidence="9" id="KW-1185">Reference proteome</keyword>
<feature type="transmembrane region" description="Helical" evidence="6">
    <location>
        <begin position="198"/>
        <end position="216"/>
    </location>
</feature>
<proteinExistence type="inferred from homology"/>
<evidence type="ECO:0000256" key="4">
    <source>
        <dbReference type="ARBA" id="ARBA00022989"/>
    </source>
</evidence>
<evidence type="ECO:0000256" key="3">
    <source>
        <dbReference type="ARBA" id="ARBA00022692"/>
    </source>
</evidence>
<comment type="similarity">
    <text evidence="6">Belongs to the TVP38/TMEM64 family.</text>
</comment>
<evidence type="ECO:0000313" key="9">
    <source>
        <dbReference type="Proteomes" id="UP001179121"/>
    </source>
</evidence>
<keyword evidence="5 6" id="KW-0472">Membrane</keyword>
<keyword evidence="2 6" id="KW-1003">Cell membrane</keyword>
<comment type="subcellular location">
    <subcellularLocation>
        <location evidence="1 6">Cell membrane</location>
        <topology evidence="1 6">Multi-pass membrane protein</topology>
    </subcellularLocation>
</comment>
<dbReference type="InterPro" id="IPR032816">
    <property type="entry name" value="VTT_dom"/>
</dbReference>
<dbReference type="RefSeq" id="WP_289267966.1">
    <property type="nucleotide sequence ID" value="NZ_OX365700.1"/>
</dbReference>
<feature type="domain" description="VTT" evidence="7">
    <location>
        <begin position="77"/>
        <end position="193"/>
    </location>
</feature>
<gene>
    <name evidence="8" type="ORF">DNFV4_01433</name>
</gene>
<evidence type="ECO:0000256" key="5">
    <source>
        <dbReference type="ARBA" id="ARBA00023136"/>
    </source>
</evidence>
<dbReference type="AlphaFoldDB" id="A0AA86MXS5"/>
<dbReference type="Pfam" id="PF09335">
    <property type="entry name" value="VTT_dom"/>
    <property type="match status" value="1"/>
</dbReference>
<evidence type="ECO:0000256" key="6">
    <source>
        <dbReference type="RuleBase" id="RU366058"/>
    </source>
</evidence>
<feature type="transmembrane region" description="Helical" evidence="6">
    <location>
        <begin position="173"/>
        <end position="192"/>
    </location>
</feature>
<evidence type="ECO:0000259" key="7">
    <source>
        <dbReference type="Pfam" id="PF09335"/>
    </source>
</evidence>
<dbReference type="GO" id="GO:0005886">
    <property type="term" value="C:plasma membrane"/>
    <property type="evidence" value="ECO:0007669"/>
    <property type="project" value="UniProtKB-SubCell"/>
</dbReference>
<organism evidence="8 9">
    <name type="scientific">Nitrospira tepida</name>
    <dbReference type="NCBI Taxonomy" id="2973512"/>
    <lineage>
        <taxon>Bacteria</taxon>
        <taxon>Pseudomonadati</taxon>
        <taxon>Nitrospirota</taxon>
        <taxon>Nitrospiria</taxon>
        <taxon>Nitrospirales</taxon>
        <taxon>Nitrospiraceae</taxon>
        <taxon>Nitrospira</taxon>
    </lineage>
</organism>
<evidence type="ECO:0000256" key="2">
    <source>
        <dbReference type="ARBA" id="ARBA00022475"/>
    </source>
</evidence>
<protein>
    <recommendedName>
        <fullName evidence="6">TVP38/TMEM64 family membrane protein</fullName>
    </recommendedName>
</protein>
<feature type="transmembrane region" description="Helical" evidence="6">
    <location>
        <begin position="18"/>
        <end position="38"/>
    </location>
</feature>
<sequence>MTAGMLAVTGLPRTVGKWIRIGCLALTVAACWWLLSVVDYGRYLTPTVIVRWLEDAGPLAPLLLIVSMAGAVVIPPIPSLPLDLAAGAAFGPFFGTLYAVLGAEVGAIGAFFIARAVGREALSRYLKADAVFCQLCTDHQLMGLMFFARLIPVFSFDVVSYGAGLTNISLRTFALATLFGMIPPTFAFTYLGSSVVSAQWPLIVAGSLMVLFFLFMPKLLARHRASGFARLFLGPPPAAGPDSLRDASARSGRALPLSCAGCGVPLSER</sequence>
<evidence type="ECO:0000256" key="1">
    <source>
        <dbReference type="ARBA" id="ARBA00004651"/>
    </source>
</evidence>
<feature type="transmembrane region" description="Helical" evidence="6">
    <location>
        <begin position="59"/>
        <end position="77"/>
    </location>
</feature>
<dbReference type="KEGG" id="nti:DNFV4_01433"/>
<dbReference type="Proteomes" id="UP001179121">
    <property type="component" value="Chromosome"/>
</dbReference>
<evidence type="ECO:0000313" key="8">
    <source>
        <dbReference type="EMBL" id="CAI4031001.1"/>
    </source>
</evidence>
<name>A0AA86MXS5_9BACT</name>
<feature type="transmembrane region" description="Helical" evidence="6">
    <location>
        <begin position="97"/>
        <end position="117"/>
    </location>
</feature>
<keyword evidence="4 6" id="KW-1133">Transmembrane helix</keyword>
<accession>A0AA86MXS5</accession>
<dbReference type="PANTHER" id="PTHR12677:SF59">
    <property type="entry name" value="GOLGI APPARATUS MEMBRANE PROTEIN TVP38-RELATED"/>
    <property type="match status" value="1"/>
</dbReference>
<dbReference type="EMBL" id="OX365700">
    <property type="protein sequence ID" value="CAI4031001.1"/>
    <property type="molecule type" value="Genomic_DNA"/>
</dbReference>
<reference evidence="8" key="1">
    <citation type="submission" date="2022-10" db="EMBL/GenBank/DDBJ databases">
        <authorList>
            <person name="Koch H."/>
        </authorList>
    </citation>
    <scope>NUCLEOTIDE SEQUENCE</scope>
    <source>
        <strain evidence="8">DNF</strain>
    </source>
</reference>
<keyword evidence="3 6" id="KW-0812">Transmembrane</keyword>
<dbReference type="InterPro" id="IPR015414">
    <property type="entry name" value="TMEM64"/>
</dbReference>
<dbReference type="PANTHER" id="PTHR12677">
    <property type="entry name" value="GOLGI APPARATUS MEMBRANE PROTEIN TVP38-RELATED"/>
    <property type="match status" value="1"/>
</dbReference>